<feature type="transmembrane region" description="Helical" evidence="1">
    <location>
        <begin position="261"/>
        <end position="280"/>
    </location>
</feature>
<dbReference type="AlphaFoldDB" id="A0A3M6SBY7"/>
<feature type="transmembrane region" description="Helical" evidence="1">
    <location>
        <begin position="221"/>
        <end position="241"/>
    </location>
</feature>
<comment type="caution">
    <text evidence="2">The sequence shown here is derived from an EMBL/GenBank/DDBJ whole genome shotgun (WGS) entry which is preliminary data.</text>
</comment>
<feature type="transmembrane region" description="Helical" evidence="1">
    <location>
        <begin position="192"/>
        <end position="209"/>
    </location>
</feature>
<evidence type="ECO:0000313" key="3">
    <source>
        <dbReference type="Proteomes" id="UP000276940"/>
    </source>
</evidence>
<accession>A0A3M6SBY7</accession>
<feature type="transmembrane region" description="Helical" evidence="1">
    <location>
        <begin position="109"/>
        <end position="131"/>
    </location>
</feature>
<feature type="transmembrane region" description="Helical" evidence="1">
    <location>
        <begin position="331"/>
        <end position="353"/>
    </location>
</feature>
<feature type="transmembrane region" description="Helical" evidence="1">
    <location>
        <begin position="300"/>
        <end position="319"/>
    </location>
</feature>
<evidence type="ECO:0000256" key="1">
    <source>
        <dbReference type="SAM" id="Phobius"/>
    </source>
</evidence>
<reference evidence="2 3" key="1">
    <citation type="journal article" date="2018" name="J Appl Environ Microbiol">
        <title>The gut symbionts Lactobacillus reuteri R2lc and 2010 encode a polyketide synthase cluster that activates the mammalian aryl-hydrocarbon receptor.</title>
        <authorList>
            <person name="Ozcam M."/>
            <person name="Roos S."/>
            <person name="Van Pijkeren J.P."/>
        </authorList>
    </citation>
    <scope>NUCLEOTIDE SEQUENCE [LARGE SCALE GENOMIC DNA]</scope>
    <source>
        <strain evidence="2 3">R2lc</strain>
    </source>
</reference>
<feature type="transmembrane region" description="Helical" evidence="1">
    <location>
        <begin position="7"/>
        <end position="27"/>
    </location>
</feature>
<protein>
    <recommendedName>
        <fullName evidence="4">Polysaccharide polymerase</fullName>
    </recommendedName>
</protein>
<dbReference type="EMBL" id="PTLS01000035">
    <property type="protein sequence ID" value="RMX24910.1"/>
    <property type="molecule type" value="Genomic_DNA"/>
</dbReference>
<proteinExistence type="predicted"/>
<keyword evidence="1" id="KW-0472">Membrane</keyword>
<gene>
    <name evidence="2" type="ORF">C5O77_07205</name>
</gene>
<evidence type="ECO:0000313" key="2">
    <source>
        <dbReference type="EMBL" id="RMX24910.1"/>
    </source>
</evidence>
<evidence type="ECO:0008006" key="4">
    <source>
        <dbReference type="Google" id="ProtNLM"/>
    </source>
</evidence>
<feature type="transmembrane region" description="Helical" evidence="1">
    <location>
        <begin position="33"/>
        <end position="51"/>
    </location>
</feature>
<sequence>MLITKEKLPAMLFFIVSEIMYSFELTYLKLPSAFYNVLLCVTFILFVMSFLQSQWDMSKLIKVGIMLLIGLGVYLSSKESLYLMLLFSAIVMNNLSYKEAVKTIFVTRLVMTLLIILFSIVGIIPLNKMVVSKGIFGSALGYGLGYIHPNNLAQAIFVLCSLYLCINYDSIKKRKLVVILLIDAISYEVTKSKTSCIILLIICMLLFLNNDFTSKIIKKFTMPYLSIVIGLSIFGPMLYTFSTGKLQSIVYSLNGYLNGRFVNASNMFISFPITLFGKIINLDYLQRMYGYNVIDNGYVFLLFDYGIIGFLLIIFLYFYSIRKLIQKNLNVFVLIIVGFLSLGMMENVIRAMFMNFTMIFWYEFINSQRNNMFEEKL</sequence>
<dbReference type="Proteomes" id="UP000276940">
    <property type="component" value="Unassembled WGS sequence"/>
</dbReference>
<name>A0A3M6SBY7_LIMRT</name>
<keyword evidence="1" id="KW-0812">Transmembrane</keyword>
<organism evidence="2 3">
    <name type="scientific">Limosilactobacillus reuteri</name>
    <name type="common">Lactobacillus reuteri</name>
    <dbReference type="NCBI Taxonomy" id="1598"/>
    <lineage>
        <taxon>Bacteria</taxon>
        <taxon>Bacillati</taxon>
        <taxon>Bacillota</taxon>
        <taxon>Bacilli</taxon>
        <taxon>Lactobacillales</taxon>
        <taxon>Lactobacillaceae</taxon>
        <taxon>Limosilactobacillus</taxon>
    </lineage>
</organism>
<keyword evidence="1" id="KW-1133">Transmembrane helix</keyword>
<feature type="transmembrane region" description="Helical" evidence="1">
    <location>
        <begin position="151"/>
        <end position="171"/>
    </location>
</feature>